<dbReference type="AlphaFoldDB" id="A0AA40EUT2"/>
<proteinExistence type="predicted"/>
<dbReference type="InterPro" id="IPR011009">
    <property type="entry name" value="Kinase-like_dom_sf"/>
</dbReference>
<gene>
    <name evidence="2" type="ORF">B0T18DRAFT_410297</name>
</gene>
<dbReference type="Gene3D" id="3.90.1200.10">
    <property type="match status" value="1"/>
</dbReference>
<dbReference type="Pfam" id="PF01636">
    <property type="entry name" value="APH"/>
    <property type="match status" value="1"/>
</dbReference>
<evidence type="ECO:0000313" key="2">
    <source>
        <dbReference type="EMBL" id="KAK0745856.1"/>
    </source>
</evidence>
<evidence type="ECO:0000313" key="3">
    <source>
        <dbReference type="Proteomes" id="UP001172155"/>
    </source>
</evidence>
<dbReference type="InterPro" id="IPR002575">
    <property type="entry name" value="Aminoglycoside_PTrfase"/>
</dbReference>
<dbReference type="SUPFAM" id="SSF56112">
    <property type="entry name" value="Protein kinase-like (PK-like)"/>
    <property type="match status" value="1"/>
</dbReference>
<dbReference type="Proteomes" id="UP001172155">
    <property type="component" value="Unassembled WGS sequence"/>
</dbReference>
<reference evidence="2" key="1">
    <citation type="submission" date="2023-06" db="EMBL/GenBank/DDBJ databases">
        <title>Genome-scale phylogeny and comparative genomics of the fungal order Sordariales.</title>
        <authorList>
            <consortium name="Lawrence Berkeley National Laboratory"/>
            <person name="Hensen N."/>
            <person name="Bonometti L."/>
            <person name="Westerberg I."/>
            <person name="Brannstrom I.O."/>
            <person name="Guillou S."/>
            <person name="Cros-Aarteil S."/>
            <person name="Calhoun S."/>
            <person name="Haridas S."/>
            <person name="Kuo A."/>
            <person name="Mondo S."/>
            <person name="Pangilinan J."/>
            <person name="Riley R."/>
            <person name="LaButti K."/>
            <person name="Andreopoulos B."/>
            <person name="Lipzen A."/>
            <person name="Chen C."/>
            <person name="Yanf M."/>
            <person name="Daum C."/>
            <person name="Ng V."/>
            <person name="Clum A."/>
            <person name="Steindorff A."/>
            <person name="Ohm R."/>
            <person name="Martin F."/>
            <person name="Silar P."/>
            <person name="Natvig D."/>
            <person name="Lalanne C."/>
            <person name="Gautier V."/>
            <person name="Ament-velasquez S.L."/>
            <person name="Kruys A."/>
            <person name="Hutchinson M.I."/>
            <person name="Powell A.J."/>
            <person name="Barry K."/>
            <person name="Miller A.N."/>
            <person name="Grigoriev I.V."/>
            <person name="Debuchy R."/>
            <person name="Gladieux P."/>
            <person name="Thoren M.H."/>
            <person name="Johannesson H."/>
        </authorList>
    </citation>
    <scope>NUCLEOTIDE SEQUENCE</scope>
    <source>
        <strain evidence="2">SMH3187-1</strain>
    </source>
</reference>
<keyword evidence="3" id="KW-1185">Reference proteome</keyword>
<sequence length="464" mass="51049">MCEATLGEDASLEVRVLAHKEPSKEETPHIEDDAPIMTHNHVNYQARLDFAHKVLEDRFGFQANVVPIQYDPECPFKYNNFIYRVSLASASSVAKVTSAASSQPGTVPIPHGANEFILRLTNSDAEGMHPATRVENEVALLSLASGALCNFQPPVVPRIYGWESAVSGQGWILQELLPGEPVDEAFESMSLDEKRRILDQMAKLLKGLQDFSLPDTVKGFGGAMYDGSGAIVNAAMPSVGAGPWSSFEESFKGRLEVALTEADKNQYIKGWRANGLRERLEAFVAKGVPEQLVALGSRADRVIVHADFTMNNLLFDPTSGRITALLDFDFATISHPAYEFLCSFDGAGCQFPGWTVNEESEMAALRDAKLHGFPSPLPETKDGGSVNWGVAKAWEDALEGAGVKRPRNIEGIEGVANVDTVLRSILPWRVTNEDILRRQTEKAIVQCREENEELLDKLLRHLGW</sequence>
<accession>A0AA40EUT2</accession>
<dbReference type="PANTHER" id="PTHR21310">
    <property type="entry name" value="AMINOGLYCOSIDE PHOSPHOTRANSFERASE-RELATED-RELATED"/>
    <property type="match status" value="1"/>
</dbReference>
<evidence type="ECO:0000259" key="1">
    <source>
        <dbReference type="Pfam" id="PF01636"/>
    </source>
</evidence>
<organism evidence="2 3">
    <name type="scientific">Schizothecium vesticola</name>
    <dbReference type="NCBI Taxonomy" id="314040"/>
    <lineage>
        <taxon>Eukaryota</taxon>
        <taxon>Fungi</taxon>
        <taxon>Dikarya</taxon>
        <taxon>Ascomycota</taxon>
        <taxon>Pezizomycotina</taxon>
        <taxon>Sordariomycetes</taxon>
        <taxon>Sordariomycetidae</taxon>
        <taxon>Sordariales</taxon>
        <taxon>Schizotheciaceae</taxon>
        <taxon>Schizothecium</taxon>
    </lineage>
</organism>
<dbReference type="InterPro" id="IPR051678">
    <property type="entry name" value="AGP_Transferase"/>
</dbReference>
<dbReference type="EMBL" id="JAUKUD010000004">
    <property type="protein sequence ID" value="KAK0745856.1"/>
    <property type="molecule type" value="Genomic_DNA"/>
</dbReference>
<name>A0AA40EUT2_9PEZI</name>
<protein>
    <submittedName>
        <fullName evidence="2">Phosphotransferase enzyme family-domain-containing protein</fullName>
    </submittedName>
</protein>
<comment type="caution">
    <text evidence="2">The sequence shown here is derived from an EMBL/GenBank/DDBJ whole genome shotgun (WGS) entry which is preliminary data.</text>
</comment>
<feature type="domain" description="Aminoglycoside phosphotransferase" evidence="1">
    <location>
        <begin position="114"/>
        <end position="344"/>
    </location>
</feature>